<evidence type="ECO:0000313" key="7">
    <source>
        <dbReference type="Proteomes" id="UP000585638"/>
    </source>
</evidence>
<accession>A0A7W9KSC5</accession>
<dbReference type="SUPFAM" id="SSF51905">
    <property type="entry name" value="FAD/NAD(P)-binding domain"/>
    <property type="match status" value="1"/>
</dbReference>
<dbReference type="EMBL" id="JACHIR010000004">
    <property type="protein sequence ID" value="MBB5897840.1"/>
    <property type="molecule type" value="Genomic_DNA"/>
</dbReference>
<protein>
    <submittedName>
        <fullName evidence="6">Glycine/D-amino acid oxidase-like deaminating enzyme</fullName>
    </submittedName>
</protein>
<reference evidence="6 7" key="1">
    <citation type="submission" date="2020-08" db="EMBL/GenBank/DDBJ databases">
        <title>Sequencing the genomes of 1000 actinobacteria strains.</title>
        <authorList>
            <person name="Klenk H.-P."/>
        </authorList>
    </citation>
    <scope>NUCLEOTIDE SEQUENCE [LARGE SCALE GENOMIC DNA]</scope>
    <source>
        <strain evidence="6 7">DSM 43851</strain>
    </source>
</reference>
<organism evidence="6 7">
    <name type="scientific">Kutzneria kofuensis</name>
    <dbReference type="NCBI Taxonomy" id="103725"/>
    <lineage>
        <taxon>Bacteria</taxon>
        <taxon>Bacillati</taxon>
        <taxon>Actinomycetota</taxon>
        <taxon>Actinomycetes</taxon>
        <taxon>Pseudonocardiales</taxon>
        <taxon>Pseudonocardiaceae</taxon>
        <taxon>Kutzneria</taxon>
    </lineage>
</organism>
<dbReference type="InterPro" id="IPR006076">
    <property type="entry name" value="FAD-dep_OxRdtase"/>
</dbReference>
<dbReference type="GO" id="GO:0050660">
    <property type="term" value="F:flavin adenine dinucleotide binding"/>
    <property type="evidence" value="ECO:0007669"/>
    <property type="project" value="InterPro"/>
</dbReference>
<dbReference type="InterPro" id="IPR036188">
    <property type="entry name" value="FAD/NAD-bd_sf"/>
</dbReference>
<dbReference type="Pfam" id="PF01266">
    <property type="entry name" value="DAO"/>
    <property type="match status" value="1"/>
</dbReference>
<gene>
    <name evidence="6" type="ORF">BJ998_009099</name>
</gene>
<comment type="caution">
    <text evidence="6">The sequence shown here is derived from an EMBL/GenBank/DDBJ whole genome shotgun (WGS) entry which is preliminary data.</text>
</comment>
<sequence length="396" mass="42802">MLDAEFFDLTVVGGGPVGLAAAGAAAARGLSVLVVERFDFHGGHGSSGGAERQWRLQYAETDLSALTLHARTAWRDLAARTRRRVVHETGSLWFGDTTQSSSEGQIEAAVAVLDELEIAYQRVDNDELRTRYGFHDLPADYHGIHQPQGGVLDVAAARWALLDSAAGLGCALHSGETVLDIAPDGNGVTVHTDRGRYRCGHVVVTAGAWTPAVLDRIGVSVDLTLYELTQAHFRLRTDRDYPTWFAFQNATDTDSNLFYGFGRTPWADDDLVQVSPLFEADPIADPAAARRAPREHDLRRVTEWVRDHMPDLEPQPLHAGTCVAALPTDHGRQFYLGSAAGLVPDGERVVVCAGGWGFKFVPVFGEACVQLALDGRTRYGLERSGLTATSVTGATA</sequence>
<evidence type="ECO:0000313" key="6">
    <source>
        <dbReference type="EMBL" id="MBB5897840.1"/>
    </source>
</evidence>
<evidence type="ECO:0000256" key="2">
    <source>
        <dbReference type="ARBA" id="ARBA00022630"/>
    </source>
</evidence>
<evidence type="ECO:0000259" key="5">
    <source>
        <dbReference type="Pfam" id="PF01266"/>
    </source>
</evidence>
<keyword evidence="4" id="KW-0560">Oxidoreductase</keyword>
<dbReference type="PANTHER" id="PTHR10961:SF7">
    <property type="entry name" value="FAD DEPENDENT OXIDOREDUCTASE DOMAIN-CONTAINING PROTEIN"/>
    <property type="match status" value="1"/>
</dbReference>
<evidence type="ECO:0000256" key="1">
    <source>
        <dbReference type="ARBA" id="ARBA00001974"/>
    </source>
</evidence>
<comment type="cofactor">
    <cofactor evidence="1">
        <name>FAD</name>
        <dbReference type="ChEBI" id="CHEBI:57692"/>
    </cofactor>
</comment>
<keyword evidence="3" id="KW-0274">FAD</keyword>
<feature type="domain" description="FAD dependent oxidoreductase" evidence="5">
    <location>
        <begin position="8"/>
        <end position="370"/>
    </location>
</feature>
<dbReference type="AlphaFoldDB" id="A0A7W9KSC5"/>
<dbReference type="GO" id="GO:0008115">
    <property type="term" value="F:sarcosine oxidase activity"/>
    <property type="evidence" value="ECO:0007669"/>
    <property type="project" value="TreeGrafter"/>
</dbReference>
<name>A0A7W9KSC5_9PSEU</name>
<evidence type="ECO:0000256" key="4">
    <source>
        <dbReference type="ARBA" id="ARBA00023002"/>
    </source>
</evidence>
<dbReference type="RefSeq" id="WP_184870326.1">
    <property type="nucleotide sequence ID" value="NZ_BAAAWY010000026.1"/>
</dbReference>
<dbReference type="Proteomes" id="UP000585638">
    <property type="component" value="Unassembled WGS sequence"/>
</dbReference>
<keyword evidence="2" id="KW-0285">Flavoprotein</keyword>
<dbReference type="Gene3D" id="3.30.9.10">
    <property type="entry name" value="D-Amino Acid Oxidase, subunit A, domain 2"/>
    <property type="match status" value="1"/>
</dbReference>
<dbReference type="PANTHER" id="PTHR10961">
    <property type="entry name" value="PEROXISOMAL SARCOSINE OXIDASE"/>
    <property type="match status" value="1"/>
</dbReference>
<proteinExistence type="predicted"/>
<dbReference type="InterPro" id="IPR045170">
    <property type="entry name" value="MTOX"/>
</dbReference>
<dbReference type="PRINTS" id="PR00420">
    <property type="entry name" value="RNGMNOXGNASE"/>
</dbReference>
<evidence type="ECO:0000256" key="3">
    <source>
        <dbReference type="ARBA" id="ARBA00022827"/>
    </source>
</evidence>
<keyword evidence="7" id="KW-1185">Reference proteome</keyword>
<dbReference type="Gene3D" id="3.50.50.60">
    <property type="entry name" value="FAD/NAD(P)-binding domain"/>
    <property type="match status" value="1"/>
</dbReference>